<evidence type="ECO:0000313" key="3">
    <source>
        <dbReference type="Proteomes" id="UP000219689"/>
    </source>
</evidence>
<evidence type="ECO:0000256" key="1">
    <source>
        <dbReference type="SAM" id="Phobius"/>
    </source>
</evidence>
<keyword evidence="1" id="KW-0812">Transmembrane</keyword>
<evidence type="ECO:0000313" key="2">
    <source>
        <dbReference type="EMBL" id="PCR89444.1"/>
    </source>
</evidence>
<dbReference type="EMBL" id="NXNI01000001">
    <property type="protein sequence ID" value="PCR89444.1"/>
    <property type="molecule type" value="Genomic_DNA"/>
</dbReference>
<keyword evidence="3" id="KW-1185">Reference proteome</keyword>
<sequence>MLFLGVSTQHESATVTENVTDELHTLNETEPIVLEASDDWYHFVEGSDVVESNATGEQLERGTDYFLDNESGEITSSTEYDGATVSIDYEYTTTDDQTESIAAVVEPLAVPIAWTALIAGVGTILLWIARLPSGGGSW</sequence>
<accession>A0A2A5QRL5</accession>
<dbReference type="Proteomes" id="UP000219689">
    <property type="component" value="Unassembled WGS sequence"/>
</dbReference>
<feature type="transmembrane region" description="Helical" evidence="1">
    <location>
        <begin position="108"/>
        <end position="129"/>
    </location>
</feature>
<dbReference type="AlphaFoldDB" id="A0A2A5QRL5"/>
<reference evidence="2 3" key="1">
    <citation type="submission" date="2017-09" db="EMBL/GenBank/DDBJ databases">
        <title>Genome sequences of Natrinema ejinorence JCM 13890T.</title>
        <authorList>
            <person name="Roh S.W."/>
            <person name="Kim Y.B."/>
            <person name="Kim J.Y."/>
        </authorList>
    </citation>
    <scope>NUCLEOTIDE SEQUENCE [LARGE SCALE GENOMIC DNA]</scope>
    <source>
        <strain evidence="2 3">JCM 13890</strain>
    </source>
</reference>
<keyword evidence="1" id="KW-1133">Transmembrane helix</keyword>
<protein>
    <submittedName>
        <fullName evidence="2">Uncharacterized protein</fullName>
    </submittedName>
</protein>
<keyword evidence="1" id="KW-0472">Membrane</keyword>
<organism evidence="2 3">
    <name type="scientific">Natrinema ejinorense</name>
    <dbReference type="NCBI Taxonomy" id="373386"/>
    <lineage>
        <taxon>Archaea</taxon>
        <taxon>Methanobacteriati</taxon>
        <taxon>Methanobacteriota</taxon>
        <taxon>Stenosarchaea group</taxon>
        <taxon>Halobacteria</taxon>
        <taxon>Halobacteriales</taxon>
        <taxon>Natrialbaceae</taxon>
        <taxon>Natrinema</taxon>
    </lineage>
</organism>
<proteinExistence type="predicted"/>
<name>A0A2A5QRL5_9EURY</name>
<comment type="caution">
    <text evidence="2">The sequence shown here is derived from an EMBL/GenBank/DDBJ whole genome shotgun (WGS) entry which is preliminary data.</text>
</comment>
<gene>
    <name evidence="2" type="ORF">CP557_02160</name>
</gene>